<dbReference type="AlphaFoldDB" id="A0A656D349"/>
<dbReference type="InterPro" id="IPR013337">
    <property type="entry name" value="CRISPR-assoc_prot_Cas5_Tneap"/>
</dbReference>
<keyword evidence="3" id="KW-1185">Reference proteome</keyword>
<dbReference type="RefSeq" id="WP_072149841.1">
    <property type="nucleotide sequence ID" value="NZ_CZVU01000009.1"/>
</dbReference>
<dbReference type="Pfam" id="PF09704">
    <property type="entry name" value="Cas_Cas5d"/>
    <property type="match status" value="1"/>
</dbReference>
<protein>
    <submittedName>
        <fullName evidence="2">CRISPR-associated protein Cas5t</fullName>
    </submittedName>
</protein>
<dbReference type="GO" id="GO:0051607">
    <property type="term" value="P:defense response to virus"/>
    <property type="evidence" value="ECO:0007669"/>
    <property type="project" value="UniProtKB-KW"/>
</dbReference>
<accession>A0A656D349</accession>
<dbReference type="OrthoDB" id="9782505at2"/>
<evidence type="ECO:0000256" key="1">
    <source>
        <dbReference type="ARBA" id="ARBA00023118"/>
    </source>
</evidence>
<keyword evidence="1" id="KW-0051">Antiviral defense</keyword>
<gene>
    <name evidence="2" type="ORF">JGI24_00365</name>
</gene>
<dbReference type="GO" id="GO:0043571">
    <property type="term" value="P:maintenance of CRISPR repeat elements"/>
    <property type="evidence" value="ECO:0007669"/>
    <property type="project" value="InterPro"/>
</dbReference>
<evidence type="ECO:0000313" key="3">
    <source>
        <dbReference type="Proteomes" id="UP000243065"/>
    </source>
</evidence>
<proteinExistence type="predicted"/>
<dbReference type="EMBL" id="CZVU01000009">
    <property type="protein sequence ID" value="CUS97955.1"/>
    <property type="molecule type" value="Genomic_DNA"/>
</dbReference>
<organism evidence="2 3">
    <name type="scientific">Kryptobacter tengchongensis</name>
    <dbReference type="NCBI Taxonomy" id="1643429"/>
    <lineage>
        <taxon>Bacteria</taxon>
        <taxon>Pseudomonadati</taxon>
        <taxon>Candidatus Kryptoniota</taxon>
        <taxon>Candidatus Kryptobacter</taxon>
    </lineage>
</organism>
<dbReference type="InterPro" id="IPR013422">
    <property type="entry name" value="CRISPR-assoc_prot_Cas5_N"/>
</dbReference>
<dbReference type="Proteomes" id="UP000243065">
    <property type="component" value="Unassembled WGS sequence"/>
</dbReference>
<name>A0A656D349_KRYT1</name>
<dbReference type="NCBIfam" id="TIGR01895">
    <property type="entry name" value="cas_Cas5t"/>
    <property type="match status" value="1"/>
</dbReference>
<reference evidence="2 3" key="1">
    <citation type="submission" date="2015-11" db="EMBL/GenBank/DDBJ databases">
        <authorList>
            <person name="Varghese N."/>
        </authorList>
    </citation>
    <scope>NUCLEOTIDE SEQUENCE [LARGE SCALE GENOMIC DNA]</scope>
    <source>
        <strain evidence="2 3">JGI-24</strain>
    </source>
</reference>
<dbReference type="InterPro" id="IPR021124">
    <property type="entry name" value="CRISPR-assoc_prot_Cas5"/>
</dbReference>
<sequence>MKSKIIKIKTFQEKAVFRVPYSMEVIETYPLPPYSTILGLVHNVLSSSTTINDINISVQGKYGNLVREFISYHKYEKDKKEGKRYPIIVTSLIDLELIIHIKMPNEKLHSKLLCSLSNPPYFLYLGRPEDLIIEMKVCESEEIELDPSKTEKGGITLPYNSYIPFEIAQDLELDGIPYLIPSYYQLLSKPAKKKENLKKFLEILK</sequence>
<evidence type="ECO:0000313" key="2">
    <source>
        <dbReference type="EMBL" id="CUS97955.1"/>
    </source>
</evidence>
<dbReference type="NCBIfam" id="TIGR02593">
    <property type="entry name" value="CRISPR_cas5"/>
    <property type="match status" value="1"/>
</dbReference>